<dbReference type="OrthoDB" id="10320337at2759"/>
<evidence type="ECO:0000256" key="1">
    <source>
        <dbReference type="SAM" id="MobiDB-lite"/>
    </source>
</evidence>
<dbReference type="EMBL" id="AWGH01000018">
    <property type="protein sequence ID" value="ODN92121.1"/>
    <property type="molecule type" value="Genomic_DNA"/>
</dbReference>
<feature type="compositionally biased region" description="Acidic residues" evidence="1">
    <location>
        <begin position="118"/>
        <end position="130"/>
    </location>
</feature>
<feature type="region of interest" description="Disordered" evidence="1">
    <location>
        <begin position="1"/>
        <end position="215"/>
    </location>
</feature>
<gene>
    <name evidence="2" type="ORF">L198_05793</name>
</gene>
<proteinExistence type="predicted"/>
<dbReference type="Proteomes" id="UP000094819">
    <property type="component" value="Unassembled WGS sequence"/>
</dbReference>
<name>A0A1E3IWP5_9TREE</name>
<dbReference type="RefSeq" id="XP_019030255.1">
    <property type="nucleotide sequence ID" value="XM_019177871.1"/>
</dbReference>
<accession>A0A1E3IWP5</accession>
<feature type="region of interest" description="Disordered" evidence="1">
    <location>
        <begin position="371"/>
        <end position="391"/>
    </location>
</feature>
<dbReference type="AlphaFoldDB" id="A0A1E3IWP5"/>
<reference evidence="2 3" key="1">
    <citation type="submission" date="2016-06" db="EMBL/GenBank/DDBJ databases">
        <title>Evolution of pathogenesis and genome organization in the Tremellales.</title>
        <authorList>
            <person name="Cuomo C."/>
            <person name="Litvintseva A."/>
            <person name="Heitman J."/>
            <person name="Chen Y."/>
            <person name="Sun S."/>
            <person name="Springer D."/>
            <person name="Dromer F."/>
            <person name="Young S."/>
            <person name="Zeng Q."/>
            <person name="Chapman S."/>
            <person name="Gujja S."/>
            <person name="Saif S."/>
            <person name="Birren B."/>
        </authorList>
    </citation>
    <scope>NUCLEOTIDE SEQUENCE [LARGE SCALE GENOMIC DNA]</scope>
    <source>
        <strain evidence="2 3">CBS 7118</strain>
    </source>
</reference>
<feature type="compositionally biased region" description="Low complexity" evidence="1">
    <location>
        <begin position="193"/>
        <end position="209"/>
    </location>
</feature>
<organism evidence="2 3">
    <name type="scientific">Cryptococcus wingfieldii CBS 7118</name>
    <dbReference type="NCBI Taxonomy" id="1295528"/>
    <lineage>
        <taxon>Eukaryota</taxon>
        <taxon>Fungi</taxon>
        <taxon>Dikarya</taxon>
        <taxon>Basidiomycota</taxon>
        <taxon>Agaricomycotina</taxon>
        <taxon>Tremellomycetes</taxon>
        <taxon>Tremellales</taxon>
        <taxon>Cryptococcaceae</taxon>
        <taxon>Cryptococcus</taxon>
    </lineage>
</organism>
<sequence>MQGGHPYSQGGYPPYSTASGTHPYFSPTADSYYATRPGSFSTNGPSAVPGYTTPHYGSGQGRRPSGVWMGSMPYGSPPIRPNTYATRSRDAFSGEEDEPEYERSRPDMPDWELKPEYESPEEESDADSDYDGPPRAPIPPTLRRSKKKSLGSEYIVEEMDNEGETVRMDYPAPRRSGRRKTTADGWRRQSNGAAATSSRSEPAATSAPAPSLPRWTMRNFTKNHEHSSSDRMVIIIQDRTCYRLWESQLPEARQKGEGERMHPDKIAIARAESWLSERSGTSLSGGRYIPAKFYAADTGRDTDTVFAVPSPYITSRGEEEKKAWVQSCCSSLWPCLRPEFDQQDGRRSMLKKMKEGSRTFFGSQFKHYAKQDLGQEEESDDEDEVVMQGRN</sequence>
<keyword evidence="3" id="KW-1185">Reference proteome</keyword>
<evidence type="ECO:0000313" key="2">
    <source>
        <dbReference type="EMBL" id="ODN92121.1"/>
    </source>
</evidence>
<feature type="compositionally biased region" description="Basic and acidic residues" evidence="1">
    <location>
        <begin position="101"/>
        <end position="117"/>
    </location>
</feature>
<feature type="compositionally biased region" description="Acidic residues" evidence="1">
    <location>
        <begin position="374"/>
        <end position="385"/>
    </location>
</feature>
<protein>
    <submittedName>
        <fullName evidence="2">Uncharacterized protein</fullName>
    </submittedName>
</protein>
<comment type="caution">
    <text evidence="2">The sequence shown here is derived from an EMBL/GenBank/DDBJ whole genome shotgun (WGS) entry which is preliminary data.</text>
</comment>
<dbReference type="GeneID" id="30195005"/>
<evidence type="ECO:0000313" key="3">
    <source>
        <dbReference type="Proteomes" id="UP000094819"/>
    </source>
</evidence>